<dbReference type="EnsemblPlants" id="OGLUM03G09490.1">
    <property type="protein sequence ID" value="OGLUM03G09490.1"/>
    <property type="gene ID" value="OGLUM03G09490"/>
</dbReference>
<feature type="compositionally biased region" description="Basic and acidic residues" evidence="1">
    <location>
        <begin position="176"/>
        <end position="187"/>
    </location>
</feature>
<evidence type="ECO:0000313" key="3">
    <source>
        <dbReference type="Proteomes" id="UP000026961"/>
    </source>
</evidence>
<evidence type="ECO:0000256" key="1">
    <source>
        <dbReference type="SAM" id="MobiDB-lite"/>
    </source>
</evidence>
<dbReference type="Gramene" id="OGLUM03G09490.1">
    <property type="protein sequence ID" value="OGLUM03G09490.1"/>
    <property type="gene ID" value="OGLUM03G09490"/>
</dbReference>
<proteinExistence type="predicted"/>
<protein>
    <submittedName>
        <fullName evidence="2">Uncharacterized protein</fullName>
    </submittedName>
</protein>
<dbReference type="HOGENOM" id="CLU_1449797_0_0_1"/>
<accession>A0A0D9Z4B8</accession>
<feature type="compositionally biased region" description="Low complexity" evidence="1">
    <location>
        <begin position="28"/>
        <end position="44"/>
    </location>
</feature>
<feature type="region of interest" description="Disordered" evidence="1">
    <location>
        <begin position="59"/>
        <end position="187"/>
    </location>
</feature>
<sequence length="187" mass="20368">MAGHVYLRSRAVSRSPSSSRSSRRLERSGSPPRLLSRQSSSSLSWSAVADLIPLRHRPLFPRRPSSHPTASLTSSPLFSHGERGDATHIVARPSARAAPSGQIGRIPPSGIWREYSPPGRPIPLPPTNQTPKKNRPPCRGCKSTHLPLSHSPHGTLDRAGTRVQVPNSTINSMKEAYLDTTDRGDEL</sequence>
<dbReference type="Proteomes" id="UP000026961">
    <property type="component" value="Chromosome 3"/>
</dbReference>
<feature type="compositionally biased region" description="Low complexity" evidence="1">
    <location>
        <begin position="8"/>
        <end position="20"/>
    </location>
</feature>
<keyword evidence="3" id="KW-1185">Reference proteome</keyword>
<feature type="region of interest" description="Disordered" evidence="1">
    <location>
        <begin position="1"/>
        <end position="44"/>
    </location>
</feature>
<evidence type="ECO:0000313" key="2">
    <source>
        <dbReference type="EnsemblPlants" id="OGLUM03G09490.1"/>
    </source>
</evidence>
<organism evidence="2">
    <name type="scientific">Oryza glumipatula</name>
    <dbReference type="NCBI Taxonomy" id="40148"/>
    <lineage>
        <taxon>Eukaryota</taxon>
        <taxon>Viridiplantae</taxon>
        <taxon>Streptophyta</taxon>
        <taxon>Embryophyta</taxon>
        <taxon>Tracheophyta</taxon>
        <taxon>Spermatophyta</taxon>
        <taxon>Magnoliopsida</taxon>
        <taxon>Liliopsida</taxon>
        <taxon>Poales</taxon>
        <taxon>Poaceae</taxon>
        <taxon>BOP clade</taxon>
        <taxon>Oryzoideae</taxon>
        <taxon>Oryzeae</taxon>
        <taxon>Oryzinae</taxon>
        <taxon>Oryza</taxon>
    </lineage>
</organism>
<name>A0A0D9Z4B8_9ORYZ</name>
<reference evidence="2" key="2">
    <citation type="submission" date="2018-05" db="EMBL/GenBank/DDBJ databases">
        <title>OgluRS3 (Oryza glumaepatula Reference Sequence Version 3).</title>
        <authorList>
            <person name="Zhang J."/>
            <person name="Kudrna D."/>
            <person name="Lee S."/>
            <person name="Talag J."/>
            <person name="Welchert J."/>
            <person name="Wing R.A."/>
        </authorList>
    </citation>
    <scope>NUCLEOTIDE SEQUENCE [LARGE SCALE GENOMIC DNA]</scope>
</reference>
<reference evidence="2" key="1">
    <citation type="submission" date="2015-04" db="UniProtKB">
        <authorList>
            <consortium name="EnsemblPlants"/>
        </authorList>
    </citation>
    <scope>IDENTIFICATION</scope>
</reference>
<feature type="compositionally biased region" description="Pro residues" evidence="1">
    <location>
        <begin position="118"/>
        <end position="128"/>
    </location>
</feature>
<dbReference type="AlphaFoldDB" id="A0A0D9Z4B8"/>